<evidence type="ECO:0000256" key="9">
    <source>
        <dbReference type="SAM" id="SignalP"/>
    </source>
</evidence>
<dbReference type="GO" id="GO:0006508">
    <property type="term" value="P:proteolysis"/>
    <property type="evidence" value="ECO:0007669"/>
    <property type="project" value="UniProtKB-KW"/>
</dbReference>
<keyword evidence="4" id="KW-0479">Metal-binding</keyword>
<evidence type="ECO:0000256" key="6">
    <source>
        <dbReference type="ARBA" id="ARBA00022833"/>
    </source>
</evidence>
<evidence type="ECO:0000256" key="3">
    <source>
        <dbReference type="ARBA" id="ARBA00022670"/>
    </source>
</evidence>
<keyword evidence="6" id="KW-0862">Zinc</keyword>
<evidence type="ECO:0000256" key="5">
    <source>
        <dbReference type="ARBA" id="ARBA00022801"/>
    </source>
</evidence>
<dbReference type="RefSeq" id="WP_167080607.1">
    <property type="nucleotide sequence ID" value="NZ_BAAADC010000001.1"/>
</dbReference>
<dbReference type="EC" id="3.4.24.-" evidence="12"/>
<sequence>MNFKLRRAALAVALASGFLWSAGDAAKVTLTQQTQWVKTDVPQDPSVTTGTLPNGMRYVIQHNAHPEHAVSFSLRVATGSFDENPKQAGLSHFIEHLGFRGTTHIPDGEVVKMLQSVGLVFGSDSNAYTSADATVYFFDFPKNDQKSLDTGFLLTREIVSEMRFDAKVVDSERQVVLSEYRLRDTPQRRMGKAYQTTLYGAELGTQFEAIGTEATVGAATAEDLKAYYQAQYRPERTVLIVVGDIDPKAIEAEIKARFSDWKASTPKPKAPTFSYPDPREKAAVTLFVENGANAGVQFAWVKPYDGTPETKARDARNTEREIALRVLNARYRELATSADPPFLGAGAGAANTMRVAYTVGLGANFGTGDPSRAIKALRQTLLTTLRDGVNQDEVDRAIAQQRTALKAAITAAPSRKNNQLTGHYVSSVAGPEVMDAPDNWLVMFEGGAQGLTAARVNAVLKELFTGAEPMIFVTSPKPIEGGEAALAAAYEEGGKLPEAVAEKTAPVAWPYTDFGPAGTVASQTKIEDLGTTFVTFANGVRATIKPTKYQAGQIQLSLHFGHGRFGLPKGHAVPAWAIGGALGGGGLAKLSNADLPKALAGKQVGAQPEMGESAFLIQGQTRPEDLLAQLQLMTAMLTDPAWRPEGLKQSRSQMETALAQVKTTPQGVFNLNFWAIHHNNDARWQPPAPEAVTAVELEAVKALIEPARKTGPVEIIIVGDVSVEDAIAALKPTLGAIAKREVETKLFPGHEEMPKAGGAPFVLRYSGKSQEAMAMITWKTTGMFTDLQMPRTLVVLEHVMRQRLFDELRTKEGITYSPGTHAANSWTTKDWGILSVMATVPSPKLADFYAAVDKVASDLRDHELTPEEFERARGPLVNEATHSEENNGWWLGSLSGAQIEPKVLDMIRQHIPAYKNVTAADVQKAAKMFLTNDRAYRVIAAPEGFAVPEKLP</sequence>
<comment type="similarity">
    <text evidence="2 8">Belongs to the peptidase M16 family.</text>
</comment>
<evidence type="ECO:0000256" key="1">
    <source>
        <dbReference type="ARBA" id="ARBA00001947"/>
    </source>
</evidence>
<protein>
    <submittedName>
        <fullName evidence="12">Zinc protease</fullName>
        <ecNumber evidence="12">3.4.24.-</ecNumber>
    </submittedName>
</protein>
<reference evidence="12 13" key="1">
    <citation type="submission" date="2020-03" db="EMBL/GenBank/DDBJ databases">
        <title>Genomic Encyclopedia of Type Strains, Phase IV (KMG-IV): sequencing the most valuable type-strain genomes for metagenomic binning, comparative biology and taxonomic classification.</title>
        <authorList>
            <person name="Goeker M."/>
        </authorList>
    </citation>
    <scope>NUCLEOTIDE SEQUENCE [LARGE SCALE GENOMIC DNA]</scope>
    <source>
        <strain evidence="12 13">DSM 19867</strain>
    </source>
</reference>
<dbReference type="Pfam" id="PF00675">
    <property type="entry name" value="Peptidase_M16"/>
    <property type="match status" value="1"/>
</dbReference>
<dbReference type="Proteomes" id="UP000570514">
    <property type="component" value="Unassembled WGS sequence"/>
</dbReference>
<dbReference type="PANTHER" id="PTHR43690">
    <property type="entry name" value="NARDILYSIN"/>
    <property type="match status" value="1"/>
</dbReference>
<evidence type="ECO:0000313" key="12">
    <source>
        <dbReference type="EMBL" id="NIK87209.1"/>
    </source>
</evidence>
<gene>
    <name evidence="12" type="ORF">FHS83_000527</name>
</gene>
<feature type="chain" id="PRO_5032596945" evidence="9">
    <location>
        <begin position="22"/>
        <end position="952"/>
    </location>
</feature>
<evidence type="ECO:0000256" key="4">
    <source>
        <dbReference type="ARBA" id="ARBA00022723"/>
    </source>
</evidence>
<feature type="signal peptide" evidence="9">
    <location>
        <begin position="1"/>
        <end position="21"/>
    </location>
</feature>
<evidence type="ECO:0000256" key="2">
    <source>
        <dbReference type="ARBA" id="ARBA00007261"/>
    </source>
</evidence>
<keyword evidence="7" id="KW-0482">Metalloprotease</keyword>
<name>A0A846MVG4_9PROT</name>
<keyword evidence="13" id="KW-1185">Reference proteome</keyword>
<dbReference type="GO" id="GO:0046872">
    <property type="term" value="F:metal ion binding"/>
    <property type="evidence" value="ECO:0007669"/>
    <property type="project" value="UniProtKB-KW"/>
</dbReference>
<dbReference type="InterPro" id="IPR011249">
    <property type="entry name" value="Metalloenz_LuxS/M16"/>
</dbReference>
<feature type="domain" description="Peptidase M16 C-terminal" evidence="11">
    <location>
        <begin position="219"/>
        <end position="400"/>
    </location>
</feature>
<keyword evidence="5 12" id="KW-0378">Hydrolase</keyword>
<organism evidence="12 13">
    <name type="scientific">Rhizomicrobium palustre</name>
    <dbReference type="NCBI Taxonomy" id="189966"/>
    <lineage>
        <taxon>Bacteria</taxon>
        <taxon>Pseudomonadati</taxon>
        <taxon>Pseudomonadota</taxon>
        <taxon>Alphaproteobacteria</taxon>
        <taxon>Micropepsales</taxon>
        <taxon>Micropepsaceae</taxon>
        <taxon>Rhizomicrobium</taxon>
    </lineage>
</organism>
<dbReference type="AlphaFoldDB" id="A0A846MVG4"/>
<accession>A0A846MVG4</accession>
<dbReference type="InterPro" id="IPR011765">
    <property type="entry name" value="Pept_M16_N"/>
</dbReference>
<feature type="domain" description="Peptidase M16 N-terminal" evidence="10">
    <location>
        <begin position="58"/>
        <end position="184"/>
    </location>
</feature>
<evidence type="ECO:0000313" key="13">
    <source>
        <dbReference type="Proteomes" id="UP000570514"/>
    </source>
</evidence>
<dbReference type="InterPro" id="IPR050626">
    <property type="entry name" value="Peptidase_M16"/>
</dbReference>
<dbReference type="Pfam" id="PF05193">
    <property type="entry name" value="Peptidase_M16_C"/>
    <property type="match status" value="2"/>
</dbReference>
<comment type="cofactor">
    <cofactor evidence="1">
        <name>Zn(2+)</name>
        <dbReference type="ChEBI" id="CHEBI:29105"/>
    </cofactor>
</comment>
<dbReference type="Gene3D" id="3.30.830.10">
    <property type="entry name" value="Metalloenzyme, LuxS/M16 peptidase-like"/>
    <property type="match status" value="4"/>
</dbReference>
<evidence type="ECO:0000259" key="10">
    <source>
        <dbReference type="Pfam" id="PF00675"/>
    </source>
</evidence>
<evidence type="ECO:0000256" key="7">
    <source>
        <dbReference type="ARBA" id="ARBA00023049"/>
    </source>
</evidence>
<dbReference type="SUPFAM" id="SSF63411">
    <property type="entry name" value="LuxS/MPP-like metallohydrolase"/>
    <property type="match status" value="4"/>
</dbReference>
<evidence type="ECO:0000256" key="8">
    <source>
        <dbReference type="RuleBase" id="RU004447"/>
    </source>
</evidence>
<dbReference type="InterPro" id="IPR007863">
    <property type="entry name" value="Peptidase_M16_C"/>
</dbReference>
<dbReference type="PANTHER" id="PTHR43690:SF17">
    <property type="entry name" value="PROTEIN YHJJ"/>
    <property type="match status" value="1"/>
</dbReference>
<evidence type="ECO:0000259" key="11">
    <source>
        <dbReference type="Pfam" id="PF05193"/>
    </source>
</evidence>
<dbReference type="PROSITE" id="PS00143">
    <property type="entry name" value="INSULINASE"/>
    <property type="match status" value="1"/>
</dbReference>
<proteinExistence type="inferred from homology"/>
<feature type="domain" description="Peptidase M16 C-terminal" evidence="11">
    <location>
        <begin position="713"/>
        <end position="873"/>
    </location>
</feature>
<dbReference type="InterPro" id="IPR001431">
    <property type="entry name" value="Pept_M16_Zn_BS"/>
</dbReference>
<keyword evidence="3 12" id="KW-0645">Protease</keyword>
<keyword evidence="9" id="KW-0732">Signal</keyword>
<dbReference type="EMBL" id="JAASRM010000001">
    <property type="protein sequence ID" value="NIK87209.1"/>
    <property type="molecule type" value="Genomic_DNA"/>
</dbReference>
<comment type="caution">
    <text evidence="12">The sequence shown here is derived from an EMBL/GenBank/DDBJ whole genome shotgun (WGS) entry which is preliminary data.</text>
</comment>
<dbReference type="GO" id="GO:0004222">
    <property type="term" value="F:metalloendopeptidase activity"/>
    <property type="evidence" value="ECO:0007669"/>
    <property type="project" value="InterPro"/>
</dbReference>